<dbReference type="KEGG" id="kla:KLLA0_A09779g"/>
<feature type="region of interest" description="Disordered" evidence="1">
    <location>
        <begin position="1"/>
        <end position="69"/>
    </location>
</feature>
<dbReference type="Proteomes" id="UP000000598">
    <property type="component" value="Chromosome A"/>
</dbReference>
<protein>
    <submittedName>
        <fullName evidence="2">KLLA0A09779p</fullName>
    </submittedName>
</protein>
<feature type="compositionally biased region" description="Acidic residues" evidence="1">
    <location>
        <begin position="33"/>
        <end position="46"/>
    </location>
</feature>
<reference evidence="2 3" key="1">
    <citation type="journal article" date="2004" name="Nature">
        <title>Genome evolution in yeasts.</title>
        <authorList>
            <consortium name="Genolevures"/>
            <person name="Dujon B."/>
            <person name="Sherman D."/>
            <person name="Fischer G."/>
            <person name="Durrens P."/>
            <person name="Casaregola S."/>
            <person name="Lafontaine I."/>
            <person name="de Montigny J."/>
            <person name="Marck C."/>
            <person name="Neuveglise C."/>
            <person name="Talla E."/>
            <person name="Goffard N."/>
            <person name="Frangeul L."/>
            <person name="Aigle M."/>
            <person name="Anthouard V."/>
            <person name="Babour A."/>
            <person name="Barbe V."/>
            <person name="Barnay S."/>
            <person name="Blanchin S."/>
            <person name="Beckerich J.M."/>
            <person name="Beyne E."/>
            <person name="Bleykasten C."/>
            <person name="Boisrame A."/>
            <person name="Boyer J."/>
            <person name="Cattolico L."/>
            <person name="Confanioleri F."/>
            <person name="de Daruvar A."/>
            <person name="Despons L."/>
            <person name="Fabre E."/>
            <person name="Fairhead C."/>
            <person name="Ferry-Dumazet H."/>
            <person name="Groppi A."/>
            <person name="Hantraye F."/>
            <person name="Hennequin C."/>
            <person name="Jauniaux N."/>
            <person name="Joyet P."/>
            <person name="Kachouri R."/>
            <person name="Kerrest A."/>
            <person name="Koszul R."/>
            <person name="Lemaire M."/>
            <person name="Lesur I."/>
            <person name="Ma L."/>
            <person name="Muller H."/>
            <person name="Nicaud J.M."/>
            <person name="Nikolski M."/>
            <person name="Oztas S."/>
            <person name="Ozier-Kalogeropoulos O."/>
            <person name="Pellenz S."/>
            <person name="Potier S."/>
            <person name="Richard G.F."/>
            <person name="Straub M.L."/>
            <person name="Suleau A."/>
            <person name="Swennene D."/>
            <person name="Tekaia F."/>
            <person name="Wesolowski-Louvel M."/>
            <person name="Westhof E."/>
            <person name="Wirth B."/>
            <person name="Zeniou-Meyer M."/>
            <person name="Zivanovic I."/>
            <person name="Bolotin-Fukuhara M."/>
            <person name="Thierry A."/>
            <person name="Bouchier C."/>
            <person name="Caudron B."/>
            <person name="Scarpelli C."/>
            <person name="Gaillardin C."/>
            <person name="Weissenbach J."/>
            <person name="Wincker P."/>
            <person name="Souciet J.L."/>
        </authorList>
    </citation>
    <scope>NUCLEOTIDE SEQUENCE [LARGE SCALE GENOMIC DNA]</scope>
    <source>
        <strain evidence="3">ATCC 8585 / CBS 2359 / DSM 70799 / NBRC 1267 / NRRL Y-1140 / WM37</strain>
    </source>
</reference>
<organism evidence="2 3">
    <name type="scientific">Kluyveromyces lactis (strain ATCC 8585 / CBS 2359 / DSM 70799 / NBRC 1267 / NRRL Y-1140 / WM37)</name>
    <name type="common">Yeast</name>
    <name type="synonym">Candida sphaerica</name>
    <dbReference type="NCBI Taxonomy" id="284590"/>
    <lineage>
        <taxon>Eukaryota</taxon>
        <taxon>Fungi</taxon>
        <taxon>Dikarya</taxon>
        <taxon>Ascomycota</taxon>
        <taxon>Saccharomycotina</taxon>
        <taxon>Saccharomycetes</taxon>
        <taxon>Saccharomycetales</taxon>
        <taxon>Saccharomycetaceae</taxon>
        <taxon>Kluyveromyces</taxon>
    </lineage>
</organism>
<dbReference type="HOGENOM" id="CLU_1731737_0_0_1"/>
<evidence type="ECO:0000256" key="1">
    <source>
        <dbReference type="SAM" id="MobiDB-lite"/>
    </source>
</evidence>
<dbReference type="PaxDb" id="284590-Q6CXB2"/>
<gene>
    <name evidence="2" type="ORF">KLLA0_A09779g</name>
</gene>
<dbReference type="InParanoid" id="Q6CXB2"/>
<evidence type="ECO:0000313" key="2">
    <source>
        <dbReference type="EMBL" id="CAH03015.1"/>
    </source>
</evidence>
<dbReference type="GeneID" id="2896853"/>
<dbReference type="EMBL" id="CR382121">
    <property type="protein sequence ID" value="CAH03015.1"/>
    <property type="molecule type" value="Genomic_DNA"/>
</dbReference>
<proteinExistence type="predicted"/>
<dbReference type="RefSeq" id="XP_451427.1">
    <property type="nucleotide sequence ID" value="XM_451427.1"/>
</dbReference>
<name>Q6CXB2_KLULA</name>
<evidence type="ECO:0000313" key="3">
    <source>
        <dbReference type="Proteomes" id="UP000000598"/>
    </source>
</evidence>
<dbReference type="AlphaFoldDB" id="Q6CXB2"/>
<feature type="compositionally biased region" description="Low complexity" evidence="1">
    <location>
        <begin position="54"/>
        <end position="69"/>
    </location>
</feature>
<keyword evidence="3" id="KW-1185">Reference proteome</keyword>
<accession>Q6CXB2</accession>
<sequence length="151" mass="16489">MAASVKQSGILPSYDEAVGQGSSTGASRHQEASNDEPNDEPNDESNDASNDIPNNATNSTTTSSCNTGTDIDQLPWTYPPWYYCRRCGNTGVETRTQRRCRTCWSRFNRRQFPARRGLILTVVLLGVAVVKHLGKHVSNASHASHAAHATD</sequence>